<dbReference type="EMBL" id="JAUSZT010000001">
    <property type="protein sequence ID" value="MDQ0995077.1"/>
    <property type="molecule type" value="Genomic_DNA"/>
</dbReference>
<dbReference type="InterPro" id="IPR036259">
    <property type="entry name" value="MFS_trans_sf"/>
</dbReference>
<feature type="transmembrane region" description="Helical" evidence="6">
    <location>
        <begin position="20"/>
        <end position="42"/>
    </location>
</feature>
<feature type="transmembrane region" description="Helical" evidence="6">
    <location>
        <begin position="86"/>
        <end position="111"/>
    </location>
</feature>
<feature type="transmembrane region" description="Helical" evidence="6">
    <location>
        <begin position="149"/>
        <end position="169"/>
    </location>
</feature>
<dbReference type="Proteomes" id="UP001237780">
    <property type="component" value="Unassembled WGS sequence"/>
</dbReference>
<evidence type="ECO:0000313" key="8">
    <source>
        <dbReference type="EMBL" id="MDQ0995077.1"/>
    </source>
</evidence>
<keyword evidence="4 6" id="KW-1133">Transmembrane helix</keyword>
<dbReference type="SUPFAM" id="SSF103473">
    <property type="entry name" value="MFS general substrate transporter"/>
    <property type="match status" value="1"/>
</dbReference>
<organism evidence="8 9">
    <name type="scientific">Phyllobacterium ifriqiyense</name>
    <dbReference type="NCBI Taxonomy" id="314238"/>
    <lineage>
        <taxon>Bacteria</taxon>
        <taxon>Pseudomonadati</taxon>
        <taxon>Pseudomonadota</taxon>
        <taxon>Alphaproteobacteria</taxon>
        <taxon>Hyphomicrobiales</taxon>
        <taxon>Phyllobacteriaceae</taxon>
        <taxon>Phyllobacterium</taxon>
    </lineage>
</organism>
<evidence type="ECO:0000256" key="1">
    <source>
        <dbReference type="ARBA" id="ARBA00004651"/>
    </source>
</evidence>
<keyword evidence="2" id="KW-1003">Cell membrane</keyword>
<dbReference type="Pfam" id="PF07690">
    <property type="entry name" value="MFS_1"/>
    <property type="match status" value="1"/>
</dbReference>
<comment type="caution">
    <text evidence="8">The sequence shown here is derived from an EMBL/GenBank/DDBJ whole genome shotgun (WGS) entry which is preliminary data.</text>
</comment>
<keyword evidence="9" id="KW-1185">Reference proteome</keyword>
<keyword evidence="3 6" id="KW-0812">Transmembrane</keyword>
<proteinExistence type="predicted"/>
<dbReference type="RefSeq" id="WP_307275761.1">
    <property type="nucleotide sequence ID" value="NZ_JAUSZT010000001.1"/>
</dbReference>
<dbReference type="Gene3D" id="1.20.1250.20">
    <property type="entry name" value="MFS general substrate transporter like domains"/>
    <property type="match status" value="1"/>
</dbReference>
<comment type="subcellular location">
    <subcellularLocation>
        <location evidence="1">Cell membrane</location>
        <topology evidence="1">Multi-pass membrane protein</topology>
    </subcellularLocation>
</comment>
<feature type="transmembrane region" description="Helical" evidence="6">
    <location>
        <begin position="254"/>
        <end position="271"/>
    </location>
</feature>
<evidence type="ECO:0000256" key="4">
    <source>
        <dbReference type="ARBA" id="ARBA00022989"/>
    </source>
</evidence>
<accession>A0ABU0S2U6</accession>
<dbReference type="PANTHER" id="PTHR43124:SF3">
    <property type="entry name" value="CHLORAMPHENICOL EFFLUX PUMP RV0191"/>
    <property type="match status" value="1"/>
</dbReference>
<gene>
    <name evidence="8" type="ORF">QFZ34_000254</name>
</gene>
<feature type="transmembrane region" description="Helical" evidence="6">
    <location>
        <begin position="216"/>
        <end position="234"/>
    </location>
</feature>
<feature type="domain" description="Major facilitator superfamily (MFS) profile" evidence="7">
    <location>
        <begin position="17"/>
        <end position="395"/>
    </location>
</feature>
<protein>
    <submittedName>
        <fullName evidence="8">MFS family permease</fullName>
    </submittedName>
</protein>
<feature type="transmembrane region" description="Helical" evidence="6">
    <location>
        <begin position="117"/>
        <end position="137"/>
    </location>
</feature>
<feature type="transmembrane region" description="Helical" evidence="6">
    <location>
        <begin position="371"/>
        <end position="391"/>
    </location>
</feature>
<dbReference type="PROSITE" id="PS50850">
    <property type="entry name" value="MFS"/>
    <property type="match status" value="1"/>
</dbReference>
<feature type="transmembrane region" description="Helical" evidence="6">
    <location>
        <begin position="278"/>
        <end position="299"/>
    </location>
</feature>
<name>A0ABU0S2U6_9HYPH</name>
<feature type="transmembrane region" description="Helical" evidence="6">
    <location>
        <begin position="305"/>
        <end position="330"/>
    </location>
</feature>
<dbReference type="InterPro" id="IPR050189">
    <property type="entry name" value="MFS_Efflux_Transporters"/>
</dbReference>
<dbReference type="InterPro" id="IPR011701">
    <property type="entry name" value="MFS"/>
</dbReference>
<evidence type="ECO:0000256" key="6">
    <source>
        <dbReference type="SAM" id="Phobius"/>
    </source>
</evidence>
<dbReference type="InterPro" id="IPR020846">
    <property type="entry name" value="MFS_dom"/>
</dbReference>
<keyword evidence="5 6" id="KW-0472">Membrane</keyword>
<evidence type="ECO:0000256" key="5">
    <source>
        <dbReference type="ARBA" id="ARBA00023136"/>
    </source>
</evidence>
<sequence length="402" mass="42184">MQLTNELEERPIRRDPRAVALMLVASLTVMTAATISPALPGLETQFAGDETYSFLIRLLVPAPSLAVVLFAPWCGVIADRASRRSMLLAGLILFIISGSAGLFLPTLPLIMASRLCLGIALAMIMTAQSALLGDYFSGKTLHIVTSAQVSARNLGGFVFIMIAGLLATMGPRFPFAVYALPILVMPFFWRVIVDPPSSMPAEQNLSSINAGKTQPLIYLLALGQMVVTMLFFVMPTQLPFFLSGQGYSSPAMTGAALGTLMLAGGAAALYYPRLREAIGYAGNWACGFGLMTMGFATLVTVKAGVAVFFGCAAIGAGYALAIPGFVAISLSATSSNKRGKTGALLTGSVFLGQFLSPLISTPAISAWGWRASGIGLAVILGALALISGLAFQRSRLVALRKN</sequence>
<reference evidence="8 9" key="1">
    <citation type="submission" date="2023-07" db="EMBL/GenBank/DDBJ databases">
        <title>Comparative genomics of wheat-associated soil bacteria to identify genetic determinants of phenazine resistance.</title>
        <authorList>
            <person name="Mouncey N."/>
        </authorList>
    </citation>
    <scope>NUCLEOTIDE SEQUENCE [LARGE SCALE GENOMIC DNA]</scope>
    <source>
        <strain evidence="8 9">W4I11</strain>
    </source>
</reference>
<dbReference type="CDD" id="cd17473">
    <property type="entry name" value="MFS_arabinose_efflux_permease_like"/>
    <property type="match status" value="1"/>
</dbReference>
<feature type="transmembrane region" description="Helical" evidence="6">
    <location>
        <begin position="175"/>
        <end position="193"/>
    </location>
</feature>
<evidence type="ECO:0000259" key="7">
    <source>
        <dbReference type="PROSITE" id="PS50850"/>
    </source>
</evidence>
<dbReference type="PANTHER" id="PTHR43124">
    <property type="entry name" value="PURINE EFFLUX PUMP PBUE"/>
    <property type="match status" value="1"/>
</dbReference>
<evidence type="ECO:0000256" key="2">
    <source>
        <dbReference type="ARBA" id="ARBA00022475"/>
    </source>
</evidence>
<feature type="transmembrane region" description="Helical" evidence="6">
    <location>
        <begin position="54"/>
        <end position="74"/>
    </location>
</feature>
<evidence type="ECO:0000313" key="9">
    <source>
        <dbReference type="Proteomes" id="UP001237780"/>
    </source>
</evidence>
<feature type="transmembrane region" description="Helical" evidence="6">
    <location>
        <begin position="342"/>
        <end position="359"/>
    </location>
</feature>
<evidence type="ECO:0000256" key="3">
    <source>
        <dbReference type="ARBA" id="ARBA00022692"/>
    </source>
</evidence>